<dbReference type="EMBL" id="SOPW01000001">
    <property type="protein sequence ID" value="TFB25016.1"/>
    <property type="molecule type" value="Genomic_DNA"/>
</dbReference>
<sequence>MKKKILIVISILSLIILIGCNSNNNENETTKGKEEISEEKENEEMQNVEQSSNLKKLKDEQLTHVHGMGYIEGGNKLLFGTHAGLRVYKDDEWYETTENINDYMGFSVVDQGFYTSGHPGAQSDLPNPIGLQRSFDGGQTLESVGFEGKTDFHFLAVGYKSHDIFLYNPSPNSKLEQGFYLSQDDGESWESINASNVEGDYMSIAVHPSNSDILAIASVGGIYLSEDGGKNFELLTEKAQGVGVFFNESTLFYSTYKNQASLTAYQLQSKDKVEKNLPDLGEDAPVMIAQNLKNLDEFAIYTYVNENVFISKNDTKSWKQISESGRVQ</sequence>
<dbReference type="InterPro" id="IPR015943">
    <property type="entry name" value="WD40/YVTN_repeat-like_dom_sf"/>
</dbReference>
<gene>
    <name evidence="5" type="ORF">E3U55_01090</name>
</gene>
<evidence type="ECO:0000256" key="2">
    <source>
        <dbReference type="SAM" id="MobiDB-lite"/>
    </source>
</evidence>
<keyword evidence="3" id="KW-0732">Signal</keyword>
<keyword evidence="6" id="KW-1185">Reference proteome</keyword>
<dbReference type="SUPFAM" id="SSF110296">
    <property type="entry name" value="Oligoxyloglucan reducing end-specific cellobiohydrolase"/>
    <property type="match status" value="1"/>
</dbReference>
<evidence type="ECO:0000256" key="1">
    <source>
        <dbReference type="ARBA" id="ARBA00022737"/>
    </source>
</evidence>
<dbReference type="OrthoDB" id="9764804at2"/>
<comment type="caution">
    <text evidence="5">The sequence shown here is derived from an EMBL/GenBank/DDBJ whole genome shotgun (WGS) entry which is preliminary data.</text>
</comment>
<evidence type="ECO:0000259" key="4">
    <source>
        <dbReference type="Pfam" id="PF15902"/>
    </source>
</evidence>
<dbReference type="InterPro" id="IPR054817">
    <property type="entry name" value="Glycosyl_F510_1955-like"/>
</dbReference>
<accession>A0A4Y8IUW5</accession>
<feature type="chain" id="PRO_5021316595" description="Sortilin N-terminal domain-containing protein" evidence="3">
    <location>
        <begin position="25"/>
        <end position="328"/>
    </location>
</feature>
<proteinExistence type="predicted"/>
<feature type="signal peptide" evidence="3">
    <location>
        <begin position="1"/>
        <end position="24"/>
    </location>
</feature>
<name>A0A4Y8IUW5_9BACI</name>
<feature type="compositionally biased region" description="Acidic residues" evidence="2">
    <location>
        <begin position="36"/>
        <end position="46"/>
    </location>
</feature>
<organism evidence="5 6">
    <name type="scientific">Filobacillus milosensis</name>
    <dbReference type="NCBI Taxonomy" id="94137"/>
    <lineage>
        <taxon>Bacteria</taxon>
        <taxon>Bacillati</taxon>
        <taxon>Bacillota</taxon>
        <taxon>Bacilli</taxon>
        <taxon>Bacillales</taxon>
        <taxon>Bacillaceae</taxon>
        <taxon>Filobacillus</taxon>
    </lineage>
</organism>
<feature type="region of interest" description="Disordered" evidence="2">
    <location>
        <begin position="26"/>
        <end position="56"/>
    </location>
</feature>
<dbReference type="NCBIfam" id="NF045728">
    <property type="entry name" value="glycosyl_F510_1955"/>
    <property type="match status" value="1"/>
</dbReference>
<dbReference type="AlphaFoldDB" id="A0A4Y8IUW5"/>
<reference evidence="5 6" key="1">
    <citation type="submission" date="2019-03" db="EMBL/GenBank/DDBJ databases">
        <authorList>
            <person name="He R.-H."/>
        </authorList>
    </citation>
    <scope>NUCLEOTIDE SEQUENCE [LARGE SCALE GENOMIC DNA]</scope>
    <source>
        <strain evidence="6">SH 714</strain>
    </source>
</reference>
<dbReference type="PROSITE" id="PS51257">
    <property type="entry name" value="PROKAR_LIPOPROTEIN"/>
    <property type="match status" value="1"/>
</dbReference>
<keyword evidence="1" id="KW-0677">Repeat</keyword>
<evidence type="ECO:0000313" key="5">
    <source>
        <dbReference type="EMBL" id="TFB25016.1"/>
    </source>
</evidence>
<dbReference type="InterPro" id="IPR031778">
    <property type="entry name" value="Sortilin_N"/>
</dbReference>
<protein>
    <recommendedName>
        <fullName evidence="4">Sortilin N-terminal domain-containing protein</fullName>
    </recommendedName>
</protein>
<dbReference type="Pfam" id="PF15902">
    <property type="entry name" value="Sortilin-Vps10"/>
    <property type="match status" value="1"/>
</dbReference>
<feature type="domain" description="Sortilin N-terminal" evidence="4">
    <location>
        <begin position="132"/>
        <end position="305"/>
    </location>
</feature>
<dbReference type="RefSeq" id="WP_134338476.1">
    <property type="nucleotide sequence ID" value="NZ_SOPW01000001.1"/>
</dbReference>
<evidence type="ECO:0000256" key="3">
    <source>
        <dbReference type="SAM" id="SignalP"/>
    </source>
</evidence>
<dbReference type="Proteomes" id="UP000297975">
    <property type="component" value="Unassembled WGS sequence"/>
</dbReference>
<evidence type="ECO:0000313" key="6">
    <source>
        <dbReference type="Proteomes" id="UP000297975"/>
    </source>
</evidence>
<dbReference type="Gene3D" id="2.130.10.10">
    <property type="entry name" value="YVTN repeat-like/Quinoprotein amine dehydrogenase"/>
    <property type="match status" value="1"/>
</dbReference>